<comment type="caution">
    <text evidence="5">The sequence shown here is derived from an EMBL/GenBank/DDBJ whole genome shotgun (WGS) entry which is preliminary data.</text>
</comment>
<evidence type="ECO:0000256" key="3">
    <source>
        <dbReference type="ARBA" id="ARBA00023163"/>
    </source>
</evidence>
<dbReference type="InterPro" id="IPR036390">
    <property type="entry name" value="WH_DNA-bd_sf"/>
</dbReference>
<organism evidence="5 6">
    <name type="scientific">Cytobacillus oceanisediminis</name>
    <dbReference type="NCBI Taxonomy" id="665099"/>
    <lineage>
        <taxon>Bacteria</taxon>
        <taxon>Bacillati</taxon>
        <taxon>Bacillota</taxon>
        <taxon>Bacilli</taxon>
        <taxon>Bacillales</taxon>
        <taxon>Bacillaceae</taxon>
        <taxon>Cytobacillus</taxon>
    </lineage>
</organism>
<dbReference type="GO" id="GO:0003700">
    <property type="term" value="F:DNA-binding transcription factor activity"/>
    <property type="evidence" value="ECO:0007669"/>
    <property type="project" value="InterPro"/>
</dbReference>
<gene>
    <name evidence="5" type="ORF">DFO73_102431</name>
</gene>
<dbReference type="PANTHER" id="PTHR30146:SF150">
    <property type="entry name" value="ARABINOSE METABOLISM TRANSCRIPTIONAL REPRESSOR"/>
    <property type="match status" value="1"/>
</dbReference>
<dbReference type="InterPro" id="IPR036388">
    <property type="entry name" value="WH-like_DNA-bd_sf"/>
</dbReference>
<dbReference type="Gene3D" id="1.10.10.10">
    <property type="entry name" value="Winged helix-like DNA-binding domain superfamily/Winged helix DNA-binding domain"/>
    <property type="match status" value="1"/>
</dbReference>
<dbReference type="Pfam" id="PF00392">
    <property type="entry name" value="GntR"/>
    <property type="match status" value="1"/>
</dbReference>
<dbReference type="InterPro" id="IPR046335">
    <property type="entry name" value="LacI/GalR-like_sensor"/>
</dbReference>
<evidence type="ECO:0000259" key="4">
    <source>
        <dbReference type="PROSITE" id="PS50949"/>
    </source>
</evidence>
<dbReference type="SUPFAM" id="SSF46785">
    <property type="entry name" value="Winged helix' DNA-binding domain"/>
    <property type="match status" value="1"/>
</dbReference>
<dbReference type="Proteomes" id="UP000247150">
    <property type="component" value="Unassembled WGS sequence"/>
</dbReference>
<feature type="domain" description="HTH gntR-type" evidence="4">
    <location>
        <begin position="8"/>
        <end position="76"/>
    </location>
</feature>
<proteinExistence type="predicted"/>
<keyword evidence="2" id="KW-0238">DNA-binding</keyword>
<dbReference type="InterPro" id="IPR000524">
    <property type="entry name" value="Tscrpt_reg_HTH_GntR"/>
</dbReference>
<dbReference type="PROSITE" id="PS50949">
    <property type="entry name" value="HTH_GNTR"/>
    <property type="match status" value="1"/>
</dbReference>
<sequence length="384" mass="43440">MVRPVTQQTKYNMVKDQITEWIMSGKVKPGEKIYSENELVKMFGVSRHTVRQAVGELVHDGLLYREQGAGTFCSSTATAIHKQTAGQNEQPVQPPASNGKNIGVITTYISDYIFPSIIKGIESYLTDQGYSLTFACTDNNIEKEKQCLQTMLDRNIDGLIVEPTKSSNFNPNLHYYLQLEQNNVPYLMINQYYSQLMPPHIIMDDEHGGFIATEHLIELGHEKIIGLFKTDDRQGVNRMQGFIRAFREHGLPFFPDMVITYTTEEKDGSLIDRLEKYFSSESKPSAIVCYNDELALQVLNMLRRLGLSVPEDVSIIGYDDSFLAEASDIKLTSVTHPKMDMGVEAAKWIVSAVENRSNDSYSKVYEPELIIRNSTAPRLKVKEA</sequence>
<dbReference type="EMBL" id="QGTW01000002">
    <property type="protein sequence ID" value="PWW31432.1"/>
    <property type="molecule type" value="Genomic_DNA"/>
</dbReference>
<dbReference type="PANTHER" id="PTHR30146">
    <property type="entry name" value="LACI-RELATED TRANSCRIPTIONAL REPRESSOR"/>
    <property type="match status" value="1"/>
</dbReference>
<accession>A0A2V3A3Z0</accession>
<name>A0A2V3A3Z0_9BACI</name>
<evidence type="ECO:0000256" key="1">
    <source>
        <dbReference type="ARBA" id="ARBA00023015"/>
    </source>
</evidence>
<protein>
    <submittedName>
        <fullName evidence="5">GntR family transcriptional regulator</fullName>
    </submittedName>
</protein>
<dbReference type="AlphaFoldDB" id="A0A2V3A3Z0"/>
<dbReference type="Pfam" id="PF13377">
    <property type="entry name" value="Peripla_BP_3"/>
    <property type="match status" value="1"/>
</dbReference>
<dbReference type="PRINTS" id="PR00035">
    <property type="entry name" value="HTHGNTR"/>
</dbReference>
<dbReference type="CDD" id="cd01541">
    <property type="entry name" value="PBP1_AraR"/>
    <property type="match status" value="1"/>
</dbReference>
<keyword evidence="3" id="KW-0804">Transcription</keyword>
<dbReference type="InterPro" id="IPR033532">
    <property type="entry name" value="AraR_ligand_bind_dom"/>
</dbReference>
<reference evidence="5 6" key="1">
    <citation type="submission" date="2018-05" db="EMBL/GenBank/DDBJ databases">
        <title>Freshwater and sediment microbial communities from various areas in North America, analyzing microbe dynamics in response to fracking.</title>
        <authorList>
            <person name="Lamendella R."/>
        </authorList>
    </citation>
    <scope>NUCLEOTIDE SEQUENCE [LARGE SCALE GENOMIC DNA]</scope>
    <source>
        <strain evidence="5 6">15_TX</strain>
    </source>
</reference>
<evidence type="ECO:0000256" key="2">
    <source>
        <dbReference type="ARBA" id="ARBA00023125"/>
    </source>
</evidence>
<dbReference type="SMART" id="SM00345">
    <property type="entry name" value="HTH_GNTR"/>
    <property type="match status" value="1"/>
</dbReference>
<dbReference type="GO" id="GO:0000976">
    <property type="term" value="F:transcription cis-regulatory region binding"/>
    <property type="evidence" value="ECO:0007669"/>
    <property type="project" value="TreeGrafter"/>
</dbReference>
<evidence type="ECO:0000313" key="6">
    <source>
        <dbReference type="Proteomes" id="UP000247150"/>
    </source>
</evidence>
<evidence type="ECO:0000313" key="5">
    <source>
        <dbReference type="EMBL" id="PWW31432.1"/>
    </source>
</evidence>
<keyword evidence="1" id="KW-0805">Transcription regulation</keyword>
<dbReference type="CDD" id="cd07377">
    <property type="entry name" value="WHTH_GntR"/>
    <property type="match status" value="1"/>
</dbReference>
<dbReference type="InterPro" id="IPR028082">
    <property type="entry name" value="Peripla_BP_I"/>
</dbReference>
<dbReference type="SUPFAM" id="SSF53822">
    <property type="entry name" value="Periplasmic binding protein-like I"/>
    <property type="match status" value="1"/>
</dbReference>
<dbReference type="Gene3D" id="3.40.50.2300">
    <property type="match status" value="2"/>
</dbReference>